<reference evidence="1 2" key="1">
    <citation type="submission" date="2017-11" db="EMBL/GenBank/DDBJ databases">
        <title>De-novo sequencing of pomegranate (Punica granatum L.) genome.</title>
        <authorList>
            <person name="Akparov Z."/>
            <person name="Amiraslanov A."/>
            <person name="Hajiyeva S."/>
            <person name="Abbasov M."/>
            <person name="Kaur K."/>
            <person name="Hamwieh A."/>
            <person name="Solovyev V."/>
            <person name="Salamov A."/>
            <person name="Braich B."/>
            <person name="Kosarev P."/>
            <person name="Mahmoud A."/>
            <person name="Hajiyev E."/>
            <person name="Babayeva S."/>
            <person name="Izzatullayeva V."/>
            <person name="Mammadov A."/>
            <person name="Mammadov A."/>
            <person name="Sharifova S."/>
            <person name="Ojaghi J."/>
            <person name="Eynullazada K."/>
            <person name="Bayramov B."/>
            <person name="Abdulazimova A."/>
            <person name="Shahmuradov I."/>
        </authorList>
    </citation>
    <scope>NUCLEOTIDE SEQUENCE [LARGE SCALE GENOMIC DNA]</scope>
    <source>
        <strain evidence="2">cv. AG2017</strain>
        <tissue evidence="1">Leaf</tissue>
    </source>
</reference>
<dbReference type="Proteomes" id="UP000233551">
    <property type="component" value="Unassembled WGS sequence"/>
</dbReference>
<protein>
    <submittedName>
        <fullName evidence="1">Uncharacterized protein</fullName>
    </submittedName>
</protein>
<dbReference type="InterPro" id="IPR000477">
    <property type="entry name" value="RT_dom"/>
</dbReference>
<dbReference type="InterPro" id="IPR043502">
    <property type="entry name" value="DNA/RNA_pol_sf"/>
</dbReference>
<keyword evidence="2" id="KW-1185">Reference proteome</keyword>
<dbReference type="EMBL" id="PGOL01001335">
    <property type="protein sequence ID" value="PKI58896.1"/>
    <property type="molecule type" value="Genomic_DNA"/>
</dbReference>
<dbReference type="PANTHER" id="PTHR46890">
    <property type="entry name" value="NON-LTR RETROLELEMENT REVERSE TRANSCRIPTASE-LIKE PROTEIN-RELATED"/>
    <property type="match status" value="1"/>
</dbReference>
<dbReference type="InterPro" id="IPR052343">
    <property type="entry name" value="Retrotransposon-Effector_Assoc"/>
</dbReference>
<name>A0A2I0JTV3_PUNGR</name>
<gene>
    <name evidence="1" type="ORF">CRG98_020642</name>
</gene>
<dbReference type="Pfam" id="PF00078">
    <property type="entry name" value="RVT_1"/>
    <property type="match status" value="1"/>
</dbReference>
<comment type="caution">
    <text evidence="1">The sequence shown here is derived from an EMBL/GenBank/DDBJ whole genome shotgun (WGS) entry which is preliminary data.</text>
</comment>
<organism evidence="1 2">
    <name type="scientific">Punica granatum</name>
    <name type="common">Pomegranate</name>
    <dbReference type="NCBI Taxonomy" id="22663"/>
    <lineage>
        <taxon>Eukaryota</taxon>
        <taxon>Viridiplantae</taxon>
        <taxon>Streptophyta</taxon>
        <taxon>Embryophyta</taxon>
        <taxon>Tracheophyta</taxon>
        <taxon>Spermatophyta</taxon>
        <taxon>Magnoliopsida</taxon>
        <taxon>eudicotyledons</taxon>
        <taxon>Gunneridae</taxon>
        <taxon>Pentapetalae</taxon>
        <taxon>rosids</taxon>
        <taxon>malvids</taxon>
        <taxon>Myrtales</taxon>
        <taxon>Lythraceae</taxon>
        <taxon>Punica</taxon>
    </lineage>
</organism>
<dbReference type="STRING" id="22663.A0A2I0JTV3"/>
<proteinExistence type="predicted"/>
<dbReference type="PANTHER" id="PTHR46890:SF48">
    <property type="entry name" value="RNA-DIRECTED DNA POLYMERASE"/>
    <property type="match status" value="1"/>
</dbReference>
<dbReference type="SUPFAM" id="SSF56672">
    <property type="entry name" value="DNA/RNA polymerases"/>
    <property type="match status" value="1"/>
</dbReference>
<dbReference type="PROSITE" id="PS50878">
    <property type="entry name" value="RT_POL"/>
    <property type="match status" value="1"/>
</dbReference>
<evidence type="ECO:0000313" key="2">
    <source>
        <dbReference type="Proteomes" id="UP000233551"/>
    </source>
</evidence>
<evidence type="ECO:0000313" key="1">
    <source>
        <dbReference type="EMBL" id="PKI58896.1"/>
    </source>
</evidence>
<dbReference type="GeneID" id="116204348"/>
<accession>A0A2I0JTV3</accession>
<dbReference type="CDD" id="cd01650">
    <property type="entry name" value="RT_nLTR_like"/>
    <property type="match status" value="1"/>
</dbReference>
<dbReference type="OrthoDB" id="1938625at2759"/>
<dbReference type="AlphaFoldDB" id="A0A2I0JTV3"/>
<sequence>MTEFRPISCCNVVYKCITKVLSNGLKSFLPDFISPRQCAFVEGRSIADNILLAHELLKGYGRRRISFRRTVMADVMKAFDSIDWRFFMNIFQAIGMSKRLSDWVFPAFTIQDSLWFINGELHGYFEGRKNLRQSVPLSPYLLVMAIEVLSELLNSAALEGRLAYHPKCSKVQLTPLGFADDLMIFLKGDVPSIKTILSIFYAFYTMSGLKLNPRKIEIFCAGVDLGVKRQILQLSGFTEGALPVRQEVNAGKSVFYRFDNWFFTKRMWERVMNAAGQHRDVGAWRSQVEWATVKFKRKSTLAVILRIALQAYVYYIWKSKE</sequence>